<dbReference type="Pfam" id="PF00730">
    <property type="entry name" value="HhH-GPD"/>
    <property type="match status" value="1"/>
</dbReference>
<organism evidence="7 8">
    <name type="scientific">Endozoicomonas lisbonensis</name>
    <dbReference type="NCBI Taxonomy" id="3120522"/>
    <lineage>
        <taxon>Bacteria</taxon>
        <taxon>Pseudomonadati</taxon>
        <taxon>Pseudomonadota</taxon>
        <taxon>Gammaproteobacteria</taxon>
        <taxon>Oceanospirillales</taxon>
        <taxon>Endozoicomonadaceae</taxon>
        <taxon>Endozoicomonas</taxon>
    </lineage>
</organism>
<dbReference type="Gene3D" id="1.10.340.30">
    <property type="entry name" value="Hypothetical protein, domain 2"/>
    <property type="match status" value="1"/>
</dbReference>
<dbReference type="SUPFAM" id="SSF48150">
    <property type="entry name" value="DNA-glycosylase"/>
    <property type="match status" value="1"/>
</dbReference>
<dbReference type="InterPro" id="IPR037046">
    <property type="entry name" value="AlkA_N_sf"/>
</dbReference>
<evidence type="ECO:0000259" key="6">
    <source>
        <dbReference type="SMART" id="SM01009"/>
    </source>
</evidence>
<name>A0ABV2SIY5_9GAMM</name>
<comment type="caution">
    <text evidence="7">The sequence shown here is derived from an EMBL/GenBank/DDBJ whole genome shotgun (WGS) entry which is preliminary data.</text>
</comment>
<dbReference type="InterPro" id="IPR023170">
    <property type="entry name" value="HhH_base_excis_C"/>
</dbReference>
<reference evidence="7 8" key="1">
    <citation type="submission" date="2024-06" db="EMBL/GenBank/DDBJ databases">
        <title>Genomic Encyclopedia of Type Strains, Phase V (KMG-V): Genome sequencing to study the core and pangenomes of soil and plant-associated prokaryotes.</title>
        <authorList>
            <person name="Whitman W."/>
        </authorList>
    </citation>
    <scope>NUCLEOTIDE SEQUENCE [LARGE SCALE GENOMIC DNA]</scope>
    <source>
        <strain evidence="7 8">NE40</strain>
    </source>
</reference>
<dbReference type="SUPFAM" id="SSF55945">
    <property type="entry name" value="TATA-box binding protein-like"/>
    <property type="match status" value="1"/>
</dbReference>
<evidence type="ECO:0000256" key="4">
    <source>
        <dbReference type="ARBA" id="ARBA00023204"/>
    </source>
</evidence>
<dbReference type="SMART" id="SM00478">
    <property type="entry name" value="ENDO3c"/>
    <property type="match status" value="1"/>
</dbReference>
<accession>A0ABV2SIY5</accession>
<keyword evidence="8" id="KW-1185">Reference proteome</keyword>
<sequence length="288" mass="32315">MFTFTLSYKPPFNWANMLNFFRHRAIPGVECVTDNAYTRSIALNDRQGWLRLTPSSQPNALQLDIELPFSQKLLEQEVVGRVRKIMDLDAPMDQIEFCLSQHDLFARLIEKHKGTRLPGCWDPFEFAVRAILGQQISVKAATTLAGRIVQQYGSLLPSGAPEGITHGFPDSSVLAQASFDQIGLTRTRKATLINLTRQVASGALELHCNEGLDDFVQRICREPGIGPWTAHYLAMRGLSQPDAFPASDLGIIKMLSTGDDVLKPRQIEAMAEDWRPWRAYAAIYLWQG</sequence>
<dbReference type="SMART" id="SM01009">
    <property type="entry name" value="AlkA_N"/>
    <property type="match status" value="1"/>
</dbReference>
<keyword evidence="4" id="KW-0234">DNA repair</keyword>
<protein>
    <recommendedName>
        <fullName evidence="2">DNA-3-methyladenine glycosylase II</fullName>
        <ecNumber evidence="2">3.2.2.21</ecNumber>
    </recommendedName>
</protein>
<dbReference type="InterPro" id="IPR010316">
    <property type="entry name" value="AlkA_N"/>
</dbReference>
<keyword evidence="3" id="KW-0227">DNA damage</keyword>
<evidence type="ECO:0000313" key="8">
    <source>
        <dbReference type="Proteomes" id="UP001549366"/>
    </source>
</evidence>
<dbReference type="EC" id="3.2.2.21" evidence="2"/>
<dbReference type="RefSeq" id="WP_354007839.1">
    <property type="nucleotide sequence ID" value="NZ_JBEWTA010000001.1"/>
</dbReference>
<evidence type="ECO:0000256" key="1">
    <source>
        <dbReference type="ARBA" id="ARBA00000086"/>
    </source>
</evidence>
<feature type="domain" description="HhH-GPD" evidence="5">
    <location>
        <begin position="132"/>
        <end position="288"/>
    </location>
</feature>
<dbReference type="Gene3D" id="3.30.310.20">
    <property type="entry name" value="DNA-3-methyladenine glycosylase AlkA, N-terminal domain"/>
    <property type="match status" value="1"/>
</dbReference>
<dbReference type="Gene3D" id="1.10.1670.10">
    <property type="entry name" value="Helix-hairpin-Helix base-excision DNA repair enzymes (C-terminal)"/>
    <property type="match status" value="1"/>
</dbReference>
<dbReference type="EMBL" id="JBEWTB010000002">
    <property type="protein sequence ID" value="MET4757705.1"/>
    <property type="molecule type" value="Genomic_DNA"/>
</dbReference>
<gene>
    <name evidence="7" type="ORF">V5J35_002897</name>
</gene>
<evidence type="ECO:0000256" key="2">
    <source>
        <dbReference type="ARBA" id="ARBA00012000"/>
    </source>
</evidence>
<evidence type="ECO:0000259" key="5">
    <source>
        <dbReference type="SMART" id="SM00478"/>
    </source>
</evidence>
<proteinExistence type="predicted"/>
<dbReference type="CDD" id="cd00056">
    <property type="entry name" value="ENDO3c"/>
    <property type="match status" value="1"/>
</dbReference>
<dbReference type="PANTHER" id="PTHR43003">
    <property type="entry name" value="DNA-3-METHYLADENINE GLYCOSYLASE"/>
    <property type="match status" value="1"/>
</dbReference>
<evidence type="ECO:0000256" key="3">
    <source>
        <dbReference type="ARBA" id="ARBA00022763"/>
    </source>
</evidence>
<evidence type="ECO:0000313" key="7">
    <source>
        <dbReference type="EMBL" id="MET4757705.1"/>
    </source>
</evidence>
<comment type="catalytic activity">
    <reaction evidence="1">
        <text>Hydrolysis of alkylated DNA, releasing 3-methyladenine, 3-methylguanine, 7-methylguanine and 7-methyladenine.</text>
        <dbReference type="EC" id="3.2.2.21"/>
    </reaction>
</comment>
<dbReference type="Proteomes" id="UP001549366">
    <property type="component" value="Unassembled WGS sequence"/>
</dbReference>
<dbReference type="InterPro" id="IPR011257">
    <property type="entry name" value="DNA_glycosylase"/>
</dbReference>
<dbReference type="InterPro" id="IPR003265">
    <property type="entry name" value="HhH-GPD_domain"/>
</dbReference>
<dbReference type="InterPro" id="IPR051912">
    <property type="entry name" value="Alkylbase_DNA_Glycosylase/TA"/>
</dbReference>
<dbReference type="PANTHER" id="PTHR43003:SF13">
    <property type="entry name" value="DNA-3-METHYLADENINE GLYCOSYLASE 2"/>
    <property type="match status" value="1"/>
</dbReference>
<dbReference type="Pfam" id="PF06029">
    <property type="entry name" value="AlkA_N"/>
    <property type="match status" value="1"/>
</dbReference>
<feature type="domain" description="DNA-3-methyladenine glycosylase AlkA N-terminal" evidence="6">
    <location>
        <begin position="3"/>
        <end position="122"/>
    </location>
</feature>